<protein>
    <recommendedName>
        <fullName evidence="1">YgjP-like metallopeptidase domain-containing protein</fullName>
    </recommendedName>
</protein>
<dbReference type="EMBL" id="FQVB01000014">
    <property type="protein sequence ID" value="SHF29126.1"/>
    <property type="molecule type" value="Genomic_DNA"/>
</dbReference>
<accession>A0A1M5AG73</accession>
<evidence type="ECO:0000313" key="3">
    <source>
        <dbReference type="Proteomes" id="UP000184076"/>
    </source>
</evidence>
<dbReference type="Proteomes" id="UP000184076">
    <property type="component" value="Unassembled WGS sequence"/>
</dbReference>
<keyword evidence="3" id="KW-1185">Reference proteome</keyword>
<dbReference type="Pfam" id="PF01863">
    <property type="entry name" value="YgjP-like"/>
    <property type="match status" value="1"/>
</dbReference>
<organism evidence="2 3">
    <name type="scientific">Desulfacinum infernum DSM 9756</name>
    <dbReference type="NCBI Taxonomy" id="1121391"/>
    <lineage>
        <taxon>Bacteria</taxon>
        <taxon>Pseudomonadati</taxon>
        <taxon>Thermodesulfobacteriota</taxon>
        <taxon>Syntrophobacteria</taxon>
        <taxon>Syntrophobacterales</taxon>
        <taxon>Syntrophobacteraceae</taxon>
        <taxon>Desulfacinum</taxon>
    </lineage>
</organism>
<dbReference type="PANTHER" id="PTHR30399:SF1">
    <property type="entry name" value="UTP PYROPHOSPHATASE"/>
    <property type="match status" value="1"/>
</dbReference>
<proteinExistence type="predicted"/>
<evidence type="ECO:0000259" key="1">
    <source>
        <dbReference type="Pfam" id="PF01863"/>
    </source>
</evidence>
<dbReference type="AlphaFoldDB" id="A0A1M5AG73"/>
<reference evidence="3" key="1">
    <citation type="submission" date="2016-11" db="EMBL/GenBank/DDBJ databases">
        <authorList>
            <person name="Varghese N."/>
            <person name="Submissions S."/>
        </authorList>
    </citation>
    <scope>NUCLEOTIDE SEQUENCE [LARGE SCALE GENOMIC DNA]</scope>
    <source>
        <strain evidence="3">DSM 9756</strain>
    </source>
</reference>
<dbReference type="RefSeq" id="WP_178371943.1">
    <property type="nucleotide sequence ID" value="NZ_FQVB01000014.1"/>
</dbReference>
<dbReference type="CDD" id="cd07344">
    <property type="entry name" value="M48_yhfN_like"/>
    <property type="match status" value="1"/>
</dbReference>
<dbReference type="STRING" id="1121391.SAMN02745206_01697"/>
<sequence>MAPPHGGPWPPPYKIKENARAKRVTLRIVPEAGLVLTVPRGFDRRRLPRILDRHRRWIEEGLAGLDARRSDLTRADVLPQRIDLRAAGTVWTVSYLDGPPESMEISWRHRPEPRIRLYGDLSQVPVCCRLLRRWLREEAKRVLPPWVEELSRETGLSYTTVRIATQKTRWGSYSTRGTVSLNAAILLLPRELARLVIVHELCHSRHLRHDAAFWNLVARHEPDCRRLDAELNRATDRLPAWYRASFW</sequence>
<dbReference type="PANTHER" id="PTHR30399">
    <property type="entry name" value="UNCHARACTERIZED PROTEIN YGJP"/>
    <property type="match status" value="1"/>
</dbReference>
<feature type="domain" description="YgjP-like metallopeptidase" evidence="1">
    <location>
        <begin position="22"/>
        <end position="233"/>
    </location>
</feature>
<gene>
    <name evidence="2" type="ORF">SAMN02745206_01697</name>
</gene>
<evidence type="ECO:0000313" key="2">
    <source>
        <dbReference type="EMBL" id="SHF29126.1"/>
    </source>
</evidence>
<dbReference type="InterPro" id="IPR002725">
    <property type="entry name" value="YgjP-like_metallopeptidase"/>
</dbReference>
<name>A0A1M5AG73_9BACT</name>
<dbReference type="InterPro" id="IPR053136">
    <property type="entry name" value="UTP_pyrophosphatase-like"/>
</dbReference>
<dbReference type="Gene3D" id="3.30.2010.10">
    <property type="entry name" value="Metalloproteases ('zincins'), catalytic domain"/>
    <property type="match status" value="1"/>
</dbReference>